<reference evidence="3 4" key="1">
    <citation type="submission" date="2014-03" db="EMBL/GenBank/DDBJ databases">
        <title>Draft genome of the hookworm Oesophagostomum dentatum.</title>
        <authorList>
            <person name="Mitreva M."/>
        </authorList>
    </citation>
    <scope>NUCLEOTIDE SEQUENCE [LARGE SCALE GENOMIC DNA]</scope>
    <source>
        <strain evidence="3 4">OD-Hann</strain>
    </source>
</reference>
<accession>A0A0B1RZB3</accession>
<keyword evidence="1" id="KW-0245">EGF-like domain</keyword>
<dbReference type="PROSITE" id="PS00022">
    <property type="entry name" value="EGF_1"/>
    <property type="match status" value="1"/>
</dbReference>
<feature type="disulfide bond" evidence="1">
    <location>
        <begin position="58"/>
        <end position="67"/>
    </location>
</feature>
<feature type="domain" description="EGF-like" evidence="2">
    <location>
        <begin position="34"/>
        <end position="68"/>
    </location>
</feature>
<comment type="caution">
    <text evidence="1">Lacks conserved residue(s) required for the propagation of feature annotation.</text>
</comment>
<dbReference type="Proteomes" id="UP000053660">
    <property type="component" value="Unassembled WGS sequence"/>
</dbReference>
<proteinExistence type="predicted"/>
<evidence type="ECO:0000256" key="1">
    <source>
        <dbReference type="PROSITE-ProRule" id="PRU00076"/>
    </source>
</evidence>
<protein>
    <recommendedName>
        <fullName evidence="2">EGF-like domain-containing protein</fullName>
    </recommendedName>
</protein>
<organism evidence="3 4">
    <name type="scientific">Oesophagostomum dentatum</name>
    <name type="common">Nodular worm</name>
    <dbReference type="NCBI Taxonomy" id="61180"/>
    <lineage>
        <taxon>Eukaryota</taxon>
        <taxon>Metazoa</taxon>
        <taxon>Ecdysozoa</taxon>
        <taxon>Nematoda</taxon>
        <taxon>Chromadorea</taxon>
        <taxon>Rhabditida</taxon>
        <taxon>Rhabditina</taxon>
        <taxon>Rhabditomorpha</taxon>
        <taxon>Strongyloidea</taxon>
        <taxon>Strongylidae</taxon>
        <taxon>Oesophagostomum</taxon>
    </lineage>
</organism>
<evidence type="ECO:0000313" key="3">
    <source>
        <dbReference type="EMBL" id="KHJ76295.1"/>
    </source>
</evidence>
<dbReference type="AlphaFoldDB" id="A0A0B1RZB3"/>
<dbReference type="EMBL" id="KN611897">
    <property type="protein sequence ID" value="KHJ76295.1"/>
    <property type="molecule type" value="Genomic_DNA"/>
</dbReference>
<dbReference type="Gene3D" id="2.10.25.10">
    <property type="entry name" value="Laminin"/>
    <property type="match status" value="1"/>
</dbReference>
<evidence type="ECO:0000313" key="4">
    <source>
        <dbReference type="Proteomes" id="UP000053660"/>
    </source>
</evidence>
<dbReference type="SUPFAM" id="SSF57196">
    <property type="entry name" value="EGF/Laminin"/>
    <property type="match status" value="1"/>
</dbReference>
<feature type="disulfide bond" evidence="1">
    <location>
        <begin position="38"/>
        <end position="48"/>
    </location>
</feature>
<evidence type="ECO:0000259" key="2">
    <source>
        <dbReference type="PROSITE" id="PS50026"/>
    </source>
</evidence>
<gene>
    <name evidence="3" type="ORF">OESDEN_24085</name>
</gene>
<dbReference type="PROSITE" id="PS50026">
    <property type="entry name" value="EGF_3"/>
    <property type="match status" value="1"/>
</dbReference>
<sequence>MSSDVTSVGEVSPALSVYHWLAVVTVSADEPISKRDNCASIDCGPGACVTATVPFCECPPNYAGSRCEVYEGRC</sequence>
<keyword evidence="4" id="KW-1185">Reference proteome</keyword>
<dbReference type="InterPro" id="IPR000742">
    <property type="entry name" value="EGF"/>
</dbReference>
<keyword evidence="1" id="KW-1015">Disulfide bond</keyword>
<name>A0A0B1RZB3_OESDE</name>